<dbReference type="SUPFAM" id="SSF53807">
    <property type="entry name" value="Helical backbone' metal receptor"/>
    <property type="match status" value="1"/>
</dbReference>
<keyword evidence="8" id="KW-1185">Reference proteome</keyword>
<evidence type="ECO:0000256" key="3">
    <source>
        <dbReference type="ARBA" id="ARBA00022448"/>
    </source>
</evidence>
<dbReference type="EMBL" id="BMMW01000003">
    <property type="protein sequence ID" value="GGK57774.1"/>
    <property type="molecule type" value="Genomic_DNA"/>
</dbReference>
<dbReference type="GO" id="GO:1901678">
    <property type="term" value="P:iron coordination entity transport"/>
    <property type="evidence" value="ECO:0007669"/>
    <property type="project" value="UniProtKB-ARBA"/>
</dbReference>
<evidence type="ECO:0000259" key="6">
    <source>
        <dbReference type="PROSITE" id="PS50983"/>
    </source>
</evidence>
<evidence type="ECO:0000256" key="5">
    <source>
        <dbReference type="SAM" id="SignalP"/>
    </source>
</evidence>
<feature type="domain" description="Fe/B12 periplasmic-binding" evidence="6">
    <location>
        <begin position="63"/>
        <end position="328"/>
    </location>
</feature>
<proteinExistence type="inferred from homology"/>
<feature type="chain" id="PRO_5038909503" evidence="5">
    <location>
        <begin position="33"/>
        <end position="329"/>
    </location>
</feature>
<gene>
    <name evidence="7" type="ORF">GCM10011591_32450</name>
</gene>
<evidence type="ECO:0000256" key="4">
    <source>
        <dbReference type="ARBA" id="ARBA00022729"/>
    </source>
</evidence>
<dbReference type="PANTHER" id="PTHR30532">
    <property type="entry name" value="IRON III DICITRATE-BINDING PERIPLASMIC PROTEIN"/>
    <property type="match status" value="1"/>
</dbReference>
<dbReference type="Gene3D" id="3.40.50.1980">
    <property type="entry name" value="Nitrogenase molybdenum iron protein domain"/>
    <property type="match status" value="2"/>
</dbReference>
<protein>
    <submittedName>
        <fullName evidence="7">Iron siderophore-binding protein</fullName>
    </submittedName>
</protein>
<keyword evidence="3" id="KW-0813">Transport</keyword>
<comment type="caution">
    <text evidence="7">The sequence shown here is derived from an EMBL/GenBank/DDBJ whole genome shotgun (WGS) entry which is preliminary data.</text>
</comment>
<dbReference type="InterPro" id="IPR051313">
    <property type="entry name" value="Bact_iron-sidero_bind"/>
</dbReference>
<dbReference type="Pfam" id="PF01497">
    <property type="entry name" value="Peripla_BP_2"/>
    <property type="match status" value="1"/>
</dbReference>
<organism evidence="7 8">
    <name type="scientific">Nocardia camponoti</name>
    <dbReference type="NCBI Taxonomy" id="1616106"/>
    <lineage>
        <taxon>Bacteria</taxon>
        <taxon>Bacillati</taxon>
        <taxon>Actinomycetota</taxon>
        <taxon>Actinomycetes</taxon>
        <taxon>Mycobacteriales</taxon>
        <taxon>Nocardiaceae</taxon>
        <taxon>Nocardia</taxon>
    </lineage>
</organism>
<evidence type="ECO:0000313" key="7">
    <source>
        <dbReference type="EMBL" id="GGK57774.1"/>
    </source>
</evidence>
<accession>A0A917VB68</accession>
<comment type="subcellular location">
    <subcellularLocation>
        <location evidence="1">Cell envelope</location>
    </subcellularLocation>
</comment>
<dbReference type="AlphaFoldDB" id="A0A917VB68"/>
<reference evidence="7" key="2">
    <citation type="submission" date="2020-09" db="EMBL/GenBank/DDBJ databases">
        <authorList>
            <person name="Sun Q."/>
            <person name="Zhou Y."/>
        </authorList>
    </citation>
    <scope>NUCLEOTIDE SEQUENCE</scope>
    <source>
        <strain evidence="7">CGMCC 4.7278</strain>
    </source>
</reference>
<feature type="signal peptide" evidence="5">
    <location>
        <begin position="1"/>
        <end position="32"/>
    </location>
</feature>
<evidence type="ECO:0000256" key="2">
    <source>
        <dbReference type="ARBA" id="ARBA00008814"/>
    </source>
</evidence>
<comment type="similarity">
    <text evidence="2">Belongs to the bacterial solute-binding protein 8 family.</text>
</comment>
<evidence type="ECO:0000313" key="8">
    <source>
        <dbReference type="Proteomes" id="UP000612956"/>
    </source>
</evidence>
<dbReference type="Proteomes" id="UP000612956">
    <property type="component" value="Unassembled WGS sequence"/>
</dbReference>
<dbReference type="PANTHER" id="PTHR30532:SF24">
    <property type="entry name" value="FERRIC ENTEROBACTIN-BINDING PERIPLASMIC PROTEIN FEPB"/>
    <property type="match status" value="1"/>
</dbReference>
<reference evidence="7" key="1">
    <citation type="journal article" date="2014" name="Int. J. Syst. Evol. Microbiol.">
        <title>Complete genome sequence of Corynebacterium casei LMG S-19264T (=DSM 44701T), isolated from a smear-ripened cheese.</title>
        <authorList>
            <consortium name="US DOE Joint Genome Institute (JGI-PGF)"/>
            <person name="Walter F."/>
            <person name="Albersmeier A."/>
            <person name="Kalinowski J."/>
            <person name="Ruckert C."/>
        </authorList>
    </citation>
    <scope>NUCLEOTIDE SEQUENCE</scope>
    <source>
        <strain evidence="7">CGMCC 4.7278</strain>
    </source>
</reference>
<dbReference type="PROSITE" id="PS51257">
    <property type="entry name" value="PROKAR_LIPOPROTEIN"/>
    <property type="match status" value="1"/>
</dbReference>
<keyword evidence="4 5" id="KW-0732">Signal</keyword>
<dbReference type="RefSeq" id="WP_188829850.1">
    <property type="nucleotide sequence ID" value="NZ_BMMW01000003.1"/>
</dbReference>
<dbReference type="InterPro" id="IPR002491">
    <property type="entry name" value="ABC_transptr_periplasmic_BD"/>
</dbReference>
<sequence>MTSILGKHRISRGWRRLGIAVVAGALAVGVTACGSSDATSEQGGDVTITHAKGETTISGTPKKVVALGNQWLDASLALGVTPVGYVDNIAALSKSTPAWEPESLKQAKALSTTGNIAEQVAALEPDLILADPFIADQKTYDDLSKIAPTLPALTKDAVSPWQDQVAALGKVFGKESDAKAVVKSVDDKLAAITAANPGLKGKTFASTWLASPAQLMVLTDPNDGSSKTFTQLGMSIPANLTALPANQGRLALSPERVDELTADLLLAGYSPGLDEKYRALPGYPDLPAVRKGSIVFLTTQEISAVNQPTALSVPYLLDKLTPAFTAAAK</sequence>
<dbReference type="PROSITE" id="PS50983">
    <property type="entry name" value="FE_B12_PBP"/>
    <property type="match status" value="1"/>
</dbReference>
<evidence type="ECO:0000256" key="1">
    <source>
        <dbReference type="ARBA" id="ARBA00004196"/>
    </source>
</evidence>
<dbReference type="GO" id="GO:0030288">
    <property type="term" value="C:outer membrane-bounded periplasmic space"/>
    <property type="evidence" value="ECO:0007669"/>
    <property type="project" value="TreeGrafter"/>
</dbReference>
<name>A0A917VB68_9NOCA</name>